<comment type="cofactor">
    <cofactor evidence="1">
        <name>Mn(2+)</name>
        <dbReference type="ChEBI" id="CHEBI:29035"/>
    </cofactor>
</comment>
<evidence type="ECO:0000256" key="2">
    <source>
        <dbReference type="ARBA" id="ARBA00001946"/>
    </source>
</evidence>
<keyword evidence="5 9" id="KW-0378">Hydrolase</keyword>
<accession>A0A084IQC9</accession>
<dbReference type="eggNOG" id="COG0494">
    <property type="taxonomic scope" value="Bacteria"/>
</dbReference>
<dbReference type="PANTHER" id="PTHR12992">
    <property type="entry name" value="NUDIX HYDROLASE"/>
    <property type="match status" value="1"/>
</dbReference>
<dbReference type="Pfam" id="PF00293">
    <property type="entry name" value="NUDIX"/>
    <property type="match status" value="1"/>
</dbReference>
<evidence type="ECO:0000256" key="1">
    <source>
        <dbReference type="ARBA" id="ARBA00001936"/>
    </source>
</evidence>
<sequence length="213" mass="23164">MWRQRIEAALAPDVPVADDLPASDARRARHATRPAAVLIGIEATATPRILFTERSHALRHHPGQISFPGGRLDAGDAGPADAALRECHEEIGLARTAVELMGRLPTYRTVTGFEISPFVGWVEPGQPLEPDGVEVARIFRVPMAYAMDATHYRSEVLQRNGIDYRIYSIDFEGDHIWGATAAMLMGLAQRVAAVEGQPFAVPATAAPTRHALD</sequence>
<evidence type="ECO:0000259" key="8">
    <source>
        <dbReference type="PROSITE" id="PS51462"/>
    </source>
</evidence>
<feature type="domain" description="Nudix hydrolase" evidence="8">
    <location>
        <begin position="32"/>
        <end position="163"/>
    </location>
</feature>
<dbReference type="RefSeq" id="WP_051882768.1">
    <property type="nucleotide sequence ID" value="NZ_APNK01000002.1"/>
</dbReference>
<comment type="cofactor">
    <cofactor evidence="2">
        <name>Mg(2+)</name>
        <dbReference type="ChEBI" id="CHEBI:18420"/>
    </cofactor>
</comment>
<dbReference type="InterPro" id="IPR000059">
    <property type="entry name" value="NUDIX_hydrolase_NudL_CS"/>
</dbReference>
<evidence type="ECO:0000256" key="7">
    <source>
        <dbReference type="ARBA" id="ARBA00023211"/>
    </source>
</evidence>
<comment type="similarity">
    <text evidence="3">Belongs to the Nudix hydrolase family. PCD1 subfamily.</text>
</comment>
<comment type="caution">
    <text evidence="9">The sequence shown here is derived from an EMBL/GenBank/DDBJ whole genome shotgun (WGS) entry which is preliminary data.</text>
</comment>
<protein>
    <submittedName>
        <fullName evidence="9">NTP pyrophosphohydrolase, NUDIX family protein</fullName>
    </submittedName>
</protein>
<evidence type="ECO:0000313" key="9">
    <source>
        <dbReference type="EMBL" id="KEZ78913.1"/>
    </source>
</evidence>
<dbReference type="Proteomes" id="UP000028302">
    <property type="component" value="Unassembled WGS sequence"/>
</dbReference>
<evidence type="ECO:0000256" key="3">
    <source>
        <dbReference type="ARBA" id="ARBA00006506"/>
    </source>
</evidence>
<organism evidence="9 10">
    <name type="scientific">Salinisphaera hydrothermalis (strain C41B8)</name>
    <dbReference type="NCBI Taxonomy" id="1304275"/>
    <lineage>
        <taxon>Bacteria</taxon>
        <taxon>Pseudomonadati</taxon>
        <taxon>Pseudomonadota</taxon>
        <taxon>Gammaproteobacteria</taxon>
        <taxon>Salinisphaerales</taxon>
        <taxon>Salinisphaeraceae</taxon>
        <taxon>Salinisphaera</taxon>
    </lineage>
</organism>
<keyword evidence="10" id="KW-1185">Reference proteome</keyword>
<evidence type="ECO:0000256" key="4">
    <source>
        <dbReference type="ARBA" id="ARBA00022723"/>
    </source>
</evidence>
<dbReference type="SUPFAM" id="SSF55811">
    <property type="entry name" value="Nudix"/>
    <property type="match status" value="1"/>
</dbReference>
<evidence type="ECO:0000313" key="10">
    <source>
        <dbReference type="Proteomes" id="UP000028302"/>
    </source>
</evidence>
<evidence type="ECO:0000256" key="6">
    <source>
        <dbReference type="ARBA" id="ARBA00022842"/>
    </source>
</evidence>
<dbReference type="GO" id="GO:0009132">
    <property type="term" value="P:nucleoside diphosphate metabolic process"/>
    <property type="evidence" value="ECO:0007669"/>
    <property type="project" value="InterPro"/>
</dbReference>
<keyword evidence="4" id="KW-0479">Metal-binding</keyword>
<dbReference type="InterPro" id="IPR015797">
    <property type="entry name" value="NUDIX_hydrolase-like_dom_sf"/>
</dbReference>
<dbReference type="PROSITE" id="PS51462">
    <property type="entry name" value="NUDIX"/>
    <property type="match status" value="1"/>
</dbReference>
<dbReference type="PATRIC" id="fig|1304275.5.peg.456"/>
<dbReference type="InterPro" id="IPR045121">
    <property type="entry name" value="CoAse"/>
</dbReference>
<dbReference type="EMBL" id="APNK01000002">
    <property type="protein sequence ID" value="KEZ78913.1"/>
    <property type="molecule type" value="Genomic_DNA"/>
</dbReference>
<reference evidence="9 10" key="1">
    <citation type="submission" date="2013-03" db="EMBL/GenBank/DDBJ databases">
        <title>Salinisphaera hydrothermalis C41B8 Genome Sequencing.</title>
        <authorList>
            <person name="Li C."/>
            <person name="Lai Q."/>
            <person name="Shao Z."/>
        </authorList>
    </citation>
    <scope>NUCLEOTIDE SEQUENCE [LARGE SCALE GENOMIC DNA]</scope>
    <source>
        <strain evidence="9 10">C41B8</strain>
    </source>
</reference>
<dbReference type="GO" id="GO:0010945">
    <property type="term" value="F:coenzyme A diphosphatase activity"/>
    <property type="evidence" value="ECO:0007669"/>
    <property type="project" value="InterPro"/>
</dbReference>
<dbReference type="InterPro" id="IPR000086">
    <property type="entry name" value="NUDIX_hydrolase_dom"/>
</dbReference>
<dbReference type="PANTHER" id="PTHR12992:SF11">
    <property type="entry name" value="MITOCHONDRIAL COENZYME A DIPHOSPHATASE NUDT8"/>
    <property type="match status" value="1"/>
</dbReference>
<gene>
    <name evidence="9" type="ORF">C41B8_02247</name>
</gene>
<dbReference type="STRING" id="1304275.C41B8_02247"/>
<dbReference type="Gene3D" id="3.90.79.10">
    <property type="entry name" value="Nucleoside Triphosphate Pyrophosphohydrolase"/>
    <property type="match status" value="1"/>
</dbReference>
<dbReference type="GO" id="GO:0030145">
    <property type="term" value="F:manganese ion binding"/>
    <property type="evidence" value="ECO:0007669"/>
    <property type="project" value="InterPro"/>
</dbReference>
<evidence type="ECO:0000256" key="5">
    <source>
        <dbReference type="ARBA" id="ARBA00022801"/>
    </source>
</evidence>
<dbReference type="CDD" id="cd03426">
    <property type="entry name" value="NUDIX_CoAse_Nudt7"/>
    <property type="match status" value="1"/>
</dbReference>
<dbReference type="PROSITE" id="PS01293">
    <property type="entry name" value="NUDIX_COA"/>
    <property type="match status" value="1"/>
</dbReference>
<keyword evidence="7" id="KW-0464">Manganese</keyword>
<dbReference type="NCBIfam" id="NF007980">
    <property type="entry name" value="PRK10707.1"/>
    <property type="match status" value="1"/>
</dbReference>
<dbReference type="GO" id="GO:0000287">
    <property type="term" value="F:magnesium ion binding"/>
    <property type="evidence" value="ECO:0007669"/>
    <property type="project" value="InterPro"/>
</dbReference>
<dbReference type="AlphaFoldDB" id="A0A084IQC9"/>
<name>A0A084IQC9_SALHC</name>
<keyword evidence="6" id="KW-0460">Magnesium</keyword>
<proteinExistence type="inferred from homology"/>